<feature type="coiled-coil region" evidence="2">
    <location>
        <begin position="70"/>
        <end position="142"/>
    </location>
</feature>
<sequence>MIKHSFWLLGLFAVPVWAADLAASLHWAQRVELGTAVSGIVQTVAVKPGDRVKKGQVLVSLDATAFSAQVAEGQASVAQAQEEEKDAKRNLDRVQELYNRTVIAATELEAAQLRHARAQAQLTAARARLAALNKQLRDTTVRAPFDGVVLKRQVEPGQAVASQLKPEPLIVLARTGEMVARGLVALPEVRTLKPGQAVEVEVEGRRYPGRVRLVGLEPVGPKGEYAIDVVFPVEDILRAGTPAVIRLP</sequence>
<keyword evidence="2" id="KW-0175">Coiled coil</keyword>
<dbReference type="NCBIfam" id="TIGR01730">
    <property type="entry name" value="RND_mfp"/>
    <property type="match status" value="1"/>
</dbReference>
<feature type="chain" id="PRO_5045374260" evidence="3">
    <location>
        <begin position="19"/>
        <end position="248"/>
    </location>
</feature>
<dbReference type="RefSeq" id="WP_347308162.1">
    <property type="nucleotide sequence ID" value="NZ_JBAJEX010000005.1"/>
</dbReference>
<keyword evidence="3" id="KW-0732">Signal</keyword>
<evidence type="ECO:0000256" key="2">
    <source>
        <dbReference type="SAM" id="Coils"/>
    </source>
</evidence>
<keyword evidence="6" id="KW-1185">Reference proteome</keyword>
<proteinExistence type="inferred from homology"/>
<dbReference type="PANTHER" id="PTHR30469:SF15">
    <property type="entry name" value="HLYD FAMILY OF SECRETION PROTEINS"/>
    <property type="match status" value="1"/>
</dbReference>
<evidence type="ECO:0000256" key="1">
    <source>
        <dbReference type="ARBA" id="ARBA00009477"/>
    </source>
</evidence>
<dbReference type="PANTHER" id="PTHR30469">
    <property type="entry name" value="MULTIDRUG RESISTANCE PROTEIN MDTA"/>
    <property type="match status" value="1"/>
</dbReference>
<evidence type="ECO:0000313" key="6">
    <source>
        <dbReference type="Proteomes" id="UP001482231"/>
    </source>
</evidence>
<feature type="domain" description="CzcB-like barrel-sandwich hybrid" evidence="4">
    <location>
        <begin position="35"/>
        <end position="162"/>
    </location>
</feature>
<accession>A0ABV0EGV1</accession>
<dbReference type="Gene3D" id="2.40.30.170">
    <property type="match status" value="1"/>
</dbReference>
<name>A0ABV0EGV1_9BURK</name>
<organism evidence="5 6">
    <name type="scientific">Thiobacter aerophilum</name>
    <dbReference type="NCBI Taxonomy" id="3121275"/>
    <lineage>
        <taxon>Bacteria</taxon>
        <taxon>Pseudomonadati</taxon>
        <taxon>Pseudomonadota</taxon>
        <taxon>Betaproteobacteria</taxon>
        <taxon>Burkholderiales</taxon>
        <taxon>Thiobacteraceae</taxon>
        <taxon>Thiobacter</taxon>
    </lineage>
</organism>
<dbReference type="InterPro" id="IPR058647">
    <property type="entry name" value="BSH_CzcB-like"/>
</dbReference>
<dbReference type="Gene3D" id="2.40.50.100">
    <property type="match status" value="1"/>
</dbReference>
<protein>
    <submittedName>
        <fullName evidence="5">Efflux RND transporter periplasmic adaptor subunit</fullName>
    </submittedName>
</protein>
<dbReference type="Proteomes" id="UP001482231">
    <property type="component" value="Unassembled WGS sequence"/>
</dbReference>
<gene>
    <name evidence="5" type="ORF">V6E02_07495</name>
</gene>
<evidence type="ECO:0000313" key="5">
    <source>
        <dbReference type="EMBL" id="MEO1767052.1"/>
    </source>
</evidence>
<dbReference type="Pfam" id="PF25973">
    <property type="entry name" value="BSH_CzcB"/>
    <property type="match status" value="1"/>
</dbReference>
<comment type="similarity">
    <text evidence="1">Belongs to the membrane fusion protein (MFP) (TC 8.A.1) family.</text>
</comment>
<reference evidence="5 6" key="1">
    <citation type="submission" date="2024-02" db="EMBL/GenBank/DDBJ databases">
        <title>New thermophilic sulfur-oxidizing bacteria from a hot springs of the Uzon caldera (Kamchatka, Russia).</title>
        <authorList>
            <person name="Dukat A.M."/>
            <person name="Elcheninov A.G."/>
            <person name="Frolov E.N."/>
        </authorList>
    </citation>
    <scope>NUCLEOTIDE SEQUENCE [LARGE SCALE GENOMIC DNA]</scope>
    <source>
        <strain evidence="5 6">AK1</strain>
    </source>
</reference>
<dbReference type="InterPro" id="IPR006143">
    <property type="entry name" value="RND_pump_MFP"/>
</dbReference>
<dbReference type="Gene3D" id="1.10.287.470">
    <property type="entry name" value="Helix hairpin bin"/>
    <property type="match status" value="1"/>
</dbReference>
<feature type="signal peptide" evidence="3">
    <location>
        <begin position="1"/>
        <end position="18"/>
    </location>
</feature>
<evidence type="ECO:0000256" key="3">
    <source>
        <dbReference type="SAM" id="SignalP"/>
    </source>
</evidence>
<dbReference type="SUPFAM" id="SSF111369">
    <property type="entry name" value="HlyD-like secretion proteins"/>
    <property type="match status" value="1"/>
</dbReference>
<dbReference type="EMBL" id="JBAJEX010000005">
    <property type="protein sequence ID" value="MEO1767052.1"/>
    <property type="molecule type" value="Genomic_DNA"/>
</dbReference>
<comment type="caution">
    <text evidence="5">The sequence shown here is derived from an EMBL/GenBank/DDBJ whole genome shotgun (WGS) entry which is preliminary data.</text>
</comment>
<evidence type="ECO:0000259" key="4">
    <source>
        <dbReference type="Pfam" id="PF25973"/>
    </source>
</evidence>